<comment type="caution">
    <text evidence="4">The sequence shown here is derived from an EMBL/GenBank/DDBJ whole genome shotgun (WGS) entry which is preliminary data.</text>
</comment>
<dbReference type="Gene3D" id="2.70.70.10">
    <property type="entry name" value="Glucose Permease (Domain IIA)"/>
    <property type="match status" value="1"/>
</dbReference>
<dbReference type="SUPFAM" id="SSF51261">
    <property type="entry name" value="Duplicated hybrid motif"/>
    <property type="match status" value="1"/>
</dbReference>
<dbReference type="STRING" id="476157.GCA_001663155_00302"/>
<dbReference type="Pfam" id="PF01551">
    <property type="entry name" value="Peptidase_M23"/>
    <property type="match status" value="1"/>
</dbReference>
<dbReference type="PANTHER" id="PTHR21666">
    <property type="entry name" value="PEPTIDASE-RELATED"/>
    <property type="match status" value="1"/>
</dbReference>
<evidence type="ECO:0000256" key="2">
    <source>
        <dbReference type="SAM" id="SignalP"/>
    </source>
</evidence>
<dbReference type="OrthoDB" id="9815245at2"/>
<evidence type="ECO:0000259" key="3">
    <source>
        <dbReference type="Pfam" id="PF01551"/>
    </source>
</evidence>
<dbReference type="CDD" id="cd12797">
    <property type="entry name" value="M23_peptidase"/>
    <property type="match status" value="1"/>
</dbReference>
<dbReference type="EMBL" id="VLLK01000001">
    <property type="protein sequence ID" value="TWJ08823.1"/>
    <property type="molecule type" value="Genomic_DNA"/>
</dbReference>
<dbReference type="Proteomes" id="UP000320547">
    <property type="component" value="Unassembled WGS sequence"/>
</dbReference>
<keyword evidence="5" id="KW-1185">Reference proteome</keyword>
<name>A0A562UT83_9SPHN</name>
<dbReference type="RefSeq" id="WP_067596630.1">
    <property type="nucleotide sequence ID" value="NZ_CP015963.1"/>
</dbReference>
<proteinExistence type="predicted"/>
<dbReference type="InterPro" id="IPR016047">
    <property type="entry name" value="M23ase_b-sheet_dom"/>
</dbReference>
<gene>
    <name evidence="4" type="ORF">JN10_0441</name>
</gene>
<evidence type="ECO:0000313" key="4">
    <source>
        <dbReference type="EMBL" id="TWJ08823.1"/>
    </source>
</evidence>
<evidence type="ECO:0000256" key="1">
    <source>
        <dbReference type="ARBA" id="ARBA00022729"/>
    </source>
</evidence>
<organism evidence="4 5">
    <name type="scientific">Altererythrobacter ishigakiensis</name>
    <dbReference type="NCBI Taxonomy" id="476157"/>
    <lineage>
        <taxon>Bacteria</taxon>
        <taxon>Pseudomonadati</taxon>
        <taxon>Pseudomonadota</taxon>
        <taxon>Alphaproteobacteria</taxon>
        <taxon>Sphingomonadales</taxon>
        <taxon>Erythrobacteraceae</taxon>
        <taxon>Altererythrobacter</taxon>
    </lineage>
</organism>
<protein>
    <submittedName>
        <fullName evidence="4">Peptidase M23-like protein</fullName>
    </submittedName>
</protein>
<feature type="chain" id="PRO_5021750399" evidence="2">
    <location>
        <begin position="32"/>
        <end position="236"/>
    </location>
</feature>
<feature type="signal peptide" evidence="2">
    <location>
        <begin position="1"/>
        <end position="31"/>
    </location>
</feature>
<feature type="domain" description="M23ase beta-sheet core" evidence="3">
    <location>
        <begin position="112"/>
        <end position="207"/>
    </location>
</feature>
<dbReference type="InterPro" id="IPR050570">
    <property type="entry name" value="Cell_wall_metabolism_enzyme"/>
</dbReference>
<sequence length="236" mass="24962">MIGSQILKTISRAAVLAAAGFAATAAAPALANTNAASVDIRDTVRDAQDESLLQGDVRYQQLFASWEALEENGEDAGTVTAPISVPSIMPLQDAKLTSGYGMRTHPVLGGRRKHKGIDLAAPTGTPIYATADGIIDRAEWFSSYGLFVEIDHGAELETRYAHMSRLAVAEGQWVSKGDLIGYVGSTGRSTGPHLHYEVRVSGVAVNPIPYMVEAPVIQQLAELEEASEVEGGQGGE</sequence>
<dbReference type="FunFam" id="2.70.70.10:FF:000006">
    <property type="entry name" value="M23 family peptidase"/>
    <property type="match status" value="1"/>
</dbReference>
<dbReference type="GO" id="GO:0004222">
    <property type="term" value="F:metalloendopeptidase activity"/>
    <property type="evidence" value="ECO:0007669"/>
    <property type="project" value="TreeGrafter"/>
</dbReference>
<keyword evidence="1 2" id="KW-0732">Signal</keyword>
<dbReference type="InterPro" id="IPR011055">
    <property type="entry name" value="Dup_hybrid_motif"/>
</dbReference>
<evidence type="ECO:0000313" key="5">
    <source>
        <dbReference type="Proteomes" id="UP000320547"/>
    </source>
</evidence>
<accession>A0A562UT83</accession>
<dbReference type="AlphaFoldDB" id="A0A562UT83"/>
<dbReference type="PANTHER" id="PTHR21666:SF289">
    <property type="entry name" value="L-ALA--D-GLU ENDOPEPTIDASE"/>
    <property type="match status" value="1"/>
</dbReference>
<reference evidence="4 5" key="1">
    <citation type="submission" date="2019-07" db="EMBL/GenBank/DDBJ databases">
        <title>Genomic Encyclopedia of Archaeal and Bacterial Type Strains, Phase II (KMG-II): from individual species to whole genera.</title>
        <authorList>
            <person name="Goeker M."/>
        </authorList>
    </citation>
    <scope>NUCLEOTIDE SEQUENCE [LARGE SCALE GENOMIC DNA]</scope>
    <source>
        <strain evidence="4 5">ATCC BAA-2084</strain>
    </source>
</reference>